<dbReference type="Proteomes" id="UP000252519">
    <property type="component" value="Unassembled WGS sequence"/>
</dbReference>
<dbReference type="Gene3D" id="3.40.50.150">
    <property type="entry name" value="Vaccinia Virus protein VP39"/>
    <property type="match status" value="1"/>
</dbReference>
<sequence>MFLADAVELSRHSRANVLSLGLGGGSMNGFLQYNFPKMNITVVEISAQMINLARKWFDLQIDDHHRVIHADGVTFLKEQVEKGIKYDAVLLDACSSTQETAGDFICPIDLFLEEHVIRSIAQVLGAGGIFATDLAPMTMSFAKARKLVSFSHLFLVWFQKPYVRRIRYTAKM</sequence>
<gene>
    <name evidence="1" type="ORF">ANCCAN_11213</name>
</gene>
<dbReference type="STRING" id="29170.A0A368GIM6"/>
<dbReference type="EMBL" id="JOJR01000178">
    <property type="protein sequence ID" value="RCN42825.1"/>
    <property type="molecule type" value="Genomic_DNA"/>
</dbReference>
<evidence type="ECO:0008006" key="3">
    <source>
        <dbReference type="Google" id="ProtNLM"/>
    </source>
</evidence>
<dbReference type="InterPro" id="IPR029063">
    <property type="entry name" value="SAM-dependent_MTases_sf"/>
</dbReference>
<proteinExistence type="predicted"/>
<evidence type="ECO:0000313" key="1">
    <source>
        <dbReference type="EMBL" id="RCN42825.1"/>
    </source>
</evidence>
<organism evidence="1 2">
    <name type="scientific">Ancylostoma caninum</name>
    <name type="common">Dog hookworm</name>
    <dbReference type="NCBI Taxonomy" id="29170"/>
    <lineage>
        <taxon>Eukaryota</taxon>
        <taxon>Metazoa</taxon>
        <taxon>Ecdysozoa</taxon>
        <taxon>Nematoda</taxon>
        <taxon>Chromadorea</taxon>
        <taxon>Rhabditida</taxon>
        <taxon>Rhabditina</taxon>
        <taxon>Rhabditomorpha</taxon>
        <taxon>Strongyloidea</taxon>
        <taxon>Ancylostomatidae</taxon>
        <taxon>Ancylostomatinae</taxon>
        <taxon>Ancylostoma</taxon>
    </lineage>
</organism>
<reference evidence="1 2" key="1">
    <citation type="submission" date="2014-10" db="EMBL/GenBank/DDBJ databases">
        <title>Draft genome of the hookworm Ancylostoma caninum.</title>
        <authorList>
            <person name="Mitreva M."/>
        </authorList>
    </citation>
    <scope>NUCLEOTIDE SEQUENCE [LARGE SCALE GENOMIC DNA]</scope>
    <source>
        <strain evidence="1 2">Baltimore</strain>
    </source>
</reference>
<comment type="caution">
    <text evidence="1">The sequence shown here is derived from an EMBL/GenBank/DDBJ whole genome shotgun (WGS) entry which is preliminary data.</text>
</comment>
<dbReference type="SUPFAM" id="SSF53335">
    <property type="entry name" value="S-adenosyl-L-methionine-dependent methyltransferases"/>
    <property type="match status" value="1"/>
</dbReference>
<keyword evidence="2" id="KW-1185">Reference proteome</keyword>
<evidence type="ECO:0000313" key="2">
    <source>
        <dbReference type="Proteomes" id="UP000252519"/>
    </source>
</evidence>
<dbReference type="Pfam" id="PF01564">
    <property type="entry name" value="Spermine_synth"/>
    <property type="match status" value="1"/>
</dbReference>
<dbReference type="OrthoDB" id="2016285at2759"/>
<dbReference type="AlphaFoldDB" id="A0A368GIM6"/>
<protein>
    <recommendedName>
        <fullName evidence="3">PABS domain-containing protein</fullName>
    </recommendedName>
</protein>
<accession>A0A368GIM6</accession>
<name>A0A368GIM6_ANCCA</name>
<dbReference type="CDD" id="cd02440">
    <property type="entry name" value="AdoMet_MTases"/>
    <property type="match status" value="1"/>
</dbReference>